<dbReference type="Proteomes" id="UP001164746">
    <property type="component" value="Chromosome 11"/>
</dbReference>
<protein>
    <submittedName>
        <fullName evidence="2">Uncharacterized protein</fullName>
    </submittedName>
</protein>
<accession>A0ABY7FBS6</accession>
<dbReference type="EMBL" id="CP111022">
    <property type="protein sequence ID" value="WAR19560.1"/>
    <property type="molecule type" value="Genomic_DNA"/>
</dbReference>
<feature type="transmembrane region" description="Helical" evidence="1">
    <location>
        <begin position="23"/>
        <end position="42"/>
    </location>
</feature>
<keyword evidence="1" id="KW-0812">Transmembrane</keyword>
<organism evidence="2 3">
    <name type="scientific">Mya arenaria</name>
    <name type="common">Soft-shell clam</name>
    <dbReference type="NCBI Taxonomy" id="6604"/>
    <lineage>
        <taxon>Eukaryota</taxon>
        <taxon>Metazoa</taxon>
        <taxon>Spiralia</taxon>
        <taxon>Lophotrochozoa</taxon>
        <taxon>Mollusca</taxon>
        <taxon>Bivalvia</taxon>
        <taxon>Autobranchia</taxon>
        <taxon>Heteroconchia</taxon>
        <taxon>Euheterodonta</taxon>
        <taxon>Imparidentia</taxon>
        <taxon>Neoheterodontei</taxon>
        <taxon>Myida</taxon>
        <taxon>Myoidea</taxon>
        <taxon>Myidae</taxon>
        <taxon>Mya</taxon>
    </lineage>
</organism>
<evidence type="ECO:0000313" key="3">
    <source>
        <dbReference type="Proteomes" id="UP001164746"/>
    </source>
</evidence>
<keyword evidence="1" id="KW-0472">Membrane</keyword>
<evidence type="ECO:0000256" key="1">
    <source>
        <dbReference type="SAM" id="Phobius"/>
    </source>
</evidence>
<keyword evidence="1" id="KW-1133">Transmembrane helix</keyword>
<name>A0ABY7FBS6_MYAAR</name>
<reference evidence="2" key="1">
    <citation type="submission" date="2022-11" db="EMBL/GenBank/DDBJ databases">
        <title>Centuries of genome instability and evolution in soft-shell clam transmissible cancer (bioRxiv).</title>
        <authorList>
            <person name="Hart S.F.M."/>
            <person name="Yonemitsu M.A."/>
            <person name="Giersch R.M."/>
            <person name="Beal B.F."/>
            <person name="Arriagada G."/>
            <person name="Davis B.W."/>
            <person name="Ostrander E.A."/>
            <person name="Goff S.P."/>
            <person name="Metzger M.J."/>
        </authorList>
    </citation>
    <scope>NUCLEOTIDE SEQUENCE</scope>
    <source>
        <strain evidence="2">MELC-2E11</strain>
        <tissue evidence="2">Siphon/mantle</tissue>
    </source>
</reference>
<evidence type="ECO:0000313" key="2">
    <source>
        <dbReference type="EMBL" id="WAR19560.1"/>
    </source>
</evidence>
<proteinExistence type="predicted"/>
<sequence length="120" mass="13846">MKRMRQLHFNICKLVEELDNDMGWFYATDLGVMIFLSVFTLYQIVKTSMDTFSLVMYIFWFFSGIAIVGLLTSFAAFTHESLNLFLSKLTGTQVGFTTCGLLTITKEFILTMKHNNEGHY</sequence>
<gene>
    <name evidence="2" type="ORF">MAR_001398</name>
</gene>
<keyword evidence="3" id="KW-1185">Reference proteome</keyword>
<feature type="transmembrane region" description="Helical" evidence="1">
    <location>
        <begin position="54"/>
        <end position="77"/>
    </location>
</feature>